<organism evidence="2 3">
    <name type="scientific">Brassica cretica</name>
    <name type="common">Mustard</name>
    <dbReference type="NCBI Taxonomy" id="69181"/>
    <lineage>
        <taxon>Eukaryota</taxon>
        <taxon>Viridiplantae</taxon>
        <taxon>Streptophyta</taxon>
        <taxon>Embryophyta</taxon>
        <taxon>Tracheophyta</taxon>
        <taxon>Spermatophyta</taxon>
        <taxon>Magnoliopsida</taxon>
        <taxon>eudicotyledons</taxon>
        <taxon>Gunneridae</taxon>
        <taxon>Pentapetalae</taxon>
        <taxon>rosids</taxon>
        <taxon>malvids</taxon>
        <taxon>Brassicales</taxon>
        <taxon>Brassicaceae</taxon>
        <taxon>Brassiceae</taxon>
        <taxon>Brassica</taxon>
    </lineage>
</organism>
<accession>A0A8S9RCY7</accession>
<gene>
    <name evidence="2" type="ORF">F2Q69_00059020</name>
</gene>
<dbReference type="AlphaFoldDB" id="A0A8S9RCY7"/>
<protein>
    <submittedName>
        <fullName evidence="2">Uncharacterized protein</fullName>
    </submittedName>
</protein>
<comment type="caution">
    <text evidence="2">The sequence shown here is derived from an EMBL/GenBank/DDBJ whole genome shotgun (WGS) entry which is preliminary data.</text>
</comment>
<name>A0A8S9RCY7_BRACR</name>
<feature type="compositionally biased region" description="Basic and acidic residues" evidence="1">
    <location>
        <begin position="126"/>
        <end position="144"/>
    </location>
</feature>
<dbReference type="EMBL" id="QGKX02000095">
    <property type="protein sequence ID" value="KAF3570723.1"/>
    <property type="molecule type" value="Genomic_DNA"/>
</dbReference>
<dbReference type="Proteomes" id="UP000712600">
    <property type="component" value="Unassembled WGS sequence"/>
</dbReference>
<feature type="region of interest" description="Disordered" evidence="1">
    <location>
        <begin position="126"/>
        <end position="151"/>
    </location>
</feature>
<evidence type="ECO:0000256" key="1">
    <source>
        <dbReference type="SAM" id="MobiDB-lite"/>
    </source>
</evidence>
<evidence type="ECO:0000313" key="2">
    <source>
        <dbReference type="EMBL" id="KAF3570723.1"/>
    </source>
</evidence>
<evidence type="ECO:0000313" key="3">
    <source>
        <dbReference type="Proteomes" id="UP000712600"/>
    </source>
</evidence>
<proteinExistence type="predicted"/>
<sequence>MHTEEYDEDYEEERATQYRAILDEEDKLLHHSSWKTNALSIDRTFSTSIENQPHHTNQKRLSTDIAYYPSIDTGVDRVREGDYSIGSITYEELPNMQRHDEVDQHQAETTEERTRFSHFIDRTIRPSIDERPPSSIDIRPKPKPLDPGGYARTIDGRALHVSREDIVDILQMANGADNLFMQQRTVPAHPQRVTTEFYDAAGSKDNRFKQKNRHHTRPPIDVDVPPSIDRRPEFGRRALDLFGTRKFYWEEKDEYGVYRDDQRCARDMDGHIINVSKEDIRKLMERGSRDEHNYICLPEHASSFTQTKLVPEI</sequence>
<feature type="region of interest" description="Disordered" evidence="1">
    <location>
        <begin position="209"/>
        <end position="228"/>
    </location>
</feature>
<reference evidence="2" key="1">
    <citation type="submission" date="2019-12" db="EMBL/GenBank/DDBJ databases">
        <title>Genome sequencing and annotation of Brassica cretica.</title>
        <authorList>
            <person name="Studholme D.J."/>
            <person name="Sarris P."/>
        </authorList>
    </citation>
    <scope>NUCLEOTIDE SEQUENCE</scope>
    <source>
        <strain evidence="2">PFS-109/04</strain>
        <tissue evidence="2">Leaf</tissue>
    </source>
</reference>